<organism evidence="7 8">
    <name type="scientific">Basidiobolus ranarum</name>
    <dbReference type="NCBI Taxonomy" id="34480"/>
    <lineage>
        <taxon>Eukaryota</taxon>
        <taxon>Fungi</taxon>
        <taxon>Fungi incertae sedis</taxon>
        <taxon>Zoopagomycota</taxon>
        <taxon>Entomophthoromycotina</taxon>
        <taxon>Basidiobolomycetes</taxon>
        <taxon>Basidiobolales</taxon>
        <taxon>Basidiobolaceae</taxon>
        <taxon>Basidiobolus</taxon>
    </lineage>
</organism>
<evidence type="ECO:0000313" key="7">
    <source>
        <dbReference type="EMBL" id="KAK9763907.1"/>
    </source>
</evidence>
<feature type="transmembrane region" description="Helical" evidence="5">
    <location>
        <begin position="115"/>
        <end position="134"/>
    </location>
</feature>
<reference evidence="7 8" key="1">
    <citation type="submission" date="2023-04" db="EMBL/GenBank/DDBJ databases">
        <title>Genome of Basidiobolus ranarum AG-B5.</title>
        <authorList>
            <person name="Stajich J.E."/>
            <person name="Carter-House D."/>
            <person name="Gryganskyi A."/>
        </authorList>
    </citation>
    <scope>NUCLEOTIDE SEQUENCE [LARGE SCALE GENOMIC DNA]</scope>
    <source>
        <strain evidence="7 8">AG-B5</strain>
    </source>
</reference>
<dbReference type="Proteomes" id="UP001479436">
    <property type="component" value="Unassembled WGS sequence"/>
</dbReference>
<evidence type="ECO:0000256" key="4">
    <source>
        <dbReference type="ARBA" id="ARBA00023136"/>
    </source>
</evidence>
<evidence type="ECO:0000256" key="3">
    <source>
        <dbReference type="ARBA" id="ARBA00022989"/>
    </source>
</evidence>
<dbReference type="PANTHER" id="PTHR28018">
    <property type="entry name" value="RESPIRATORY SUPERCOMPLEX FACTOR 2, MITOCHONDRIAL"/>
    <property type="match status" value="1"/>
</dbReference>
<dbReference type="InterPro" id="IPR007667">
    <property type="entry name" value="Hypoxia_induced_domain"/>
</dbReference>
<keyword evidence="2 5" id="KW-0812">Transmembrane</keyword>
<comment type="subcellular location">
    <subcellularLocation>
        <location evidence="1">Mitochondrion</location>
    </subcellularLocation>
</comment>
<keyword evidence="8" id="KW-1185">Reference proteome</keyword>
<sequence length="188" mass="20966">MGAKGHLLTSEEEKLYYQKVTVAGIQGAVVGGMVGLAALAYGRRHYPYFQNMSNKLKTYFVAYATAGTAVIQGERVHFRMMKDFQEADSIAKGLRAPKSADEEFDWRDYVNEHRYGIIGLTWAVGMSASMVYLAKQRYLTMSQKIVQARMYAQAITLISLTATAGISMSKSDDISKKIKDGAKKPWEI</sequence>
<dbReference type="PROSITE" id="PS51503">
    <property type="entry name" value="HIG1"/>
    <property type="match status" value="1"/>
</dbReference>
<feature type="transmembrane region" description="Helical" evidence="5">
    <location>
        <begin position="20"/>
        <end position="42"/>
    </location>
</feature>
<feature type="domain" description="HIG1" evidence="6">
    <location>
        <begin position="85"/>
        <end position="178"/>
    </location>
</feature>
<dbReference type="PANTHER" id="PTHR28018:SF3">
    <property type="entry name" value="RESPIRATORY SUPERCOMPLEX FACTOR 2, MITOCHONDRIAL"/>
    <property type="match status" value="1"/>
</dbReference>
<proteinExistence type="predicted"/>
<accession>A0ABR2WR25</accession>
<protein>
    <submittedName>
        <fullName evidence="7">Replication factor C, subunit RFC4</fullName>
    </submittedName>
</protein>
<dbReference type="InterPro" id="IPR040153">
    <property type="entry name" value="Rcf2"/>
</dbReference>
<name>A0ABR2WR25_9FUNG</name>
<evidence type="ECO:0000259" key="6">
    <source>
        <dbReference type="PROSITE" id="PS51503"/>
    </source>
</evidence>
<keyword evidence="3 5" id="KW-1133">Transmembrane helix</keyword>
<dbReference type="EMBL" id="JASJQH010000533">
    <property type="protein sequence ID" value="KAK9763907.1"/>
    <property type="molecule type" value="Genomic_DNA"/>
</dbReference>
<evidence type="ECO:0000256" key="1">
    <source>
        <dbReference type="ARBA" id="ARBA00004173"/>
    </source>
</evidence>
<evidence type="ECO:0000256" key="2">
    <source>
        <dbReference type="ARBA" id="ARBA00022692"/>
    </source>
</evidence>
<dbReference type="Pfam" id="PF04588">
    <property type="entry name" value="HIG_1_N"/>
    <property type="match status" value="1"/>
</dbReference>
<evidence type="ECO:0000256" key="5">
    <source>
        <dbReference type="SAM" id="Phobius"/>
    </source>
</evidence>
<keyword evidence="4 5" id="KW-0472">Membrane</keyword>
<dbReference type="Gene3D" id="6.10.140.1320">
    <property type="match status" value="1"/>
</dbReference>
<evidence type="ECO:0000313" key="8">
    <source>
        <dbReference type="Proteomes" id="UP001479436"/>
    </source>
</evidence>
<comment type="caution">
    <text evidence="7">The sequence shown here is derived from an EMBL/GenBank/DDBJ whole genome shotgun (WGS) entry which is preliminary data.</text>
</comment>
<feature type="transmembrane region" description="Helical" evidence="5">
    <location>
        <begin position="150"/>
        <end position="169"/>
    </location>
</feature>
<gene>
    <name evidence="7" type="primary">RCF2_2</name>
    <name evidence="7" type="ORF">K7432_009028</name>
</gene>